<evidence type="ECO:0000256" key="1">
    <source>
        <dbReference type="ARBA" id="ARBA00002264"/>
    </source>
</evidence>
<reference evidence="13 14" key="1">
    <citation type="submission" date="2019-06" db="EMBL/GenBank/DDBJ databases">
        <title>Sorghum-associated microbial communities from plants grown in Nebraska, USA.</title>
        <authorList>
            <person name="Schachtman D."/>
        </authorList>
    </citation>
    <scope>NUCLEOTIDE SEQUENCE [LARGE SCALE GENOMIC DNA]</scope>
    <source>
        <strain evidence="13 14">1225</strain>
    </source>
</reference>
<dbReference type="Proteomes" id="UP000320653">
    <property type="component" value="Unassembled WGS sequence"/>
</dbReference>
<feature type="transmembrane region" description="Helical" evidence="11">
    <location>
        <begin position="186"/>
        <end position="211"/>
    </location>
</feature>
<evidence type="ECO:0000313" key="13">
    <source>
        <dbReference type="EMBL" id="TWF58650.1"/>
    </source>
</evidence>
<feature type="transmembrane region" description="Helical" evidence="11">
    <location>
        <begin position="143"/>
        <end position="165"/>
    </location>
</feature>
<dbReference type="InterPro" id="IPR000515">
    <property type="entry name" value="MetI-like"/>
</dbReference>
<feature type="transmembrane region" description="Helical" evidence="11">
    <location>
        <begin position="112"/>
        <end position="131"/>
    </location>
</feature>
<keyword evidence="5" id="KW-1003">Cell membrane</keyword>
<keyword evidence="4 11" id="KW-0813">Transport</keyword>
<evidence type="ECO:0000256" key="6">
    <source>
        <dbReference type="ARBA" id="ARBA00022597"/>
    </source>
</evidence>
<organism evidence="13 14">
    <name type="scientific">Neorhizobium alkalisoli</name>
    <dbReference type="NCBI Taxonomy" id="528178"/>
    <lineage>
        <taxon>Bacteria</taxon>
        <taxon>Pseudomonadati</taxon>
        <taxon>Pseudomonadota</taxon>
        <taxon>Alphaproteobacteria</taxon>
        <taxon>Hyphomicrobiales</taxon>
        <taxon>Rhizobiaceae</taxon>
        <taxon>Rhizobium/Agrobacterium group</taxon>
        <taxon>Neorhizobium</taxon>
    </lineage>
</organism>
<evidence type="ECO:0000256" key="8">
    <source>
        <dbReference type="ARBA" id="ARBA00022989"/>
    </source>
</evidence>
<evidence type="ECO:0000256" key="4">
    <source>
        <dbReference type="ARBA" id="ARBA00022448"/>
    </source>
</evidence>
<sequence length="279" mass="30944">MATSKLAAAARRNEFIANTIVVVLAIITLLPFLWFVVMSFKPADDIFAGIDGFFFKPTLENYTSLWSDRFASSMMNSFITSSVSTILALLIGTPGAYALSRATMKQERTMSLLILASRMAPPVAFAIPYFLVYRYMGLLDTRLGLIIVYLTFNLALVVWLMRNFFDGTPRALEEAAWIDGASLWKTFMVIVLPMSGPALVTTAILCFLYSWNDFFFALTLTRNNAMTAPVEVVNFMNYEGWEWGKIAAGGTLIMVPVLAFSLLMRKYLVAGMTAGAVKG</sequence>
<evidence type="ECO:0000256" key="7">
    <source>
        <dbReference type="ARBA" id="ARBA00022692"/>
    </source>
</evidence>
<dbReference type="InterPro" id="IPR050901">
    <property type="entry name" value="BP-dep_ABC_trans_perm"/>
</dbReference>
<dbReference type="PANTHER" id="PTHR32243">
    <property type="entry name" value="MALTOSE TRANSPORT SYSTEM PERMEASE-RELATED"/>
    <property type="match status" value="1"/>
</dbReference>
<accession>A0A561R7R5</accession>
<evidence type="ECO:0000256" key="5">
    <source>
        <dbReference type="ARBA" id="ARBA00022475"/>
    </source>
</evidence>
<dbReference type="GO" id="GO:0005886">
    <property type="term" value="C:plasma membrane"/>
    <property type="evidence" value="ECO:0007669"/>
    <property type="project" value="UniProtKB-SubCell"/>
</dbReference>
<dbReference type="GO" id="GO:0055085">
    <property type="term" value="P:transmembrane transport"/>
    <property type="evidence" value="ECO:0007669"/>
    <property type="project" value="InterPro"/>
</dbReference>
<name>A0A561R7R5_9HYPH</name>
<feature type="transmembrane region" description="Helical" evidence="11">
    <location>
        <begin position="15"/>
        <end position="37"/>
    </location>
</feature>
<keyword evidence="7 11" id="KW-0812">Transmembrane</keyword>
<feature type="domain" description="ABC transmembrane type-1" evidence="12">
    <location>
        <begin position="74"/>
        <end position="264"/>
    </location>
</feature>
<dbReference type="PANTHER" id="PTHR32243:SF50">
    <property type="entry name" value="MALTOSE_MALTODEXTRIN TRANSPORT SYSTEM PERMEASE PROTEIN MALG"/>
    <property type="match status" value="1"/>
</dbReference>
<dbReference type="CDD" id="cd06261">
    <property type="entry name" value="TM_PBP2"/>
    <property type="match status" value="1"/>
</dbReference>
<comment type="caution">
    <text evidence="13">The sequence shown here is derived from an EMBL/GenBank/DDBJ whole genome shotgun (WGS) entry which is preliminary data.</text>
</comment>
<dbReference type="SUPFAM" id="SSF161098">
    <property type="entry name" value="MetI-like"/>
    <property type="match status" value="1"/>
</dbReference>
<keyword evidence="9 11" id="KW-0472">Membrane</keyword>
<evidence type="ECO:0000256" key="10">
    <source>
        <dbReference type="ARBA" id="ARBA00041109"/>
    </source>
</evidence>
<feature type="transmembrane region" description="Helical" evidence="11">
    <location>
        <begin position="78"/>
        <end position="100"/>
    </location>
</feature>
<dbReference type="AlphaFoldDB" id="A0A561R7R5"/>
<protein>
    <recommendedName>
        <fullName evidence="10">Maltose/maltodextrin transport system permease protein MalG</fullName>
    </recommendedName>
</protein>
<dbReference type="InterPro" id="IPR035906">
    <property type="entry name" value="MetI-like_sf"/>
</dbReference>
<gene>
    <name evidence="13" type="ORF">FHW37_101454</name>
</gene>
<keyword evidence="8 11" id="KW-1133">Transmembrane helix</keyword>
<evidence type="ECO:0000256" key="2">
    <source>
        <dbReference type="ARBA" id="ARBA00004651"/>
    </source>
</evidence>
<evidence type="ECO:0000256" key="3">
    <source>
        <dbReference type="ARBA" id="ARBA00009047"/>
    </source>
</evidence>
<keyword evidence="6" id="KW-0762">Sugar transport</keyword>
<proteinExistence type="inferred from homology"/>
<comment type="similarity">
    <text evidence="3">Belongs to the binding-protein-dependent transport system permease family. MalFG subfamily.</text>
</comment>
<feature type="transmembrane region" description="Helical" evidence="11">
    <location>
        <begin position="243"/>
        <end position="263"/>
    </location>
</feature>
<evidence type="ECO:0000259" key="12">
    <source>
        <dbReference type="PROSITE" id="PS50928"/>
    </source>
</evidence>
<dbReference type="Gene3D" id="1.10.3720.10">
    <property type="entry name" value="MetI-like"/>
    <property type="match status" value="1"/>
</dbReference>
<evidence type="ECO:0000313" key="14">
    <source>
        <dbReference type="Proteomes" id="UP000320653"/>
    </source>
</evidence>
<evidence type="ECO:0000256" key="9">
    <source>
        <dbReference type="ARBA" id="ARBA00023136"/>
    </source>
</evidence>
<comment type="subcellular location">
    <subcellularLocation>
        <location evidence="2 11">Cell membrane</location>
        <topology evidence="2 11">Multi-pass membrane protein</topology>
    </subcellularLocation>
</comment>
<dbReference type="EMBL" id="VIWP01000001">
    <property type="protein sequence ID" value="TWF58650.1"/>
    <property type="molecule type" value="Genomic_DNA"/>
</dbReference>
<comment type="function">
    <text evidence="1">Part of the ABC transporter complex MalEFGK involved in maltose/maltodextrin import. Probably responsible for the translocation of the substrate across the membrane.</text>
</comment>
<dbReference type="OrthoDB" id="9815445at2"/>
<dbReference type="RefSeq" id="WP_145631957.1">
    <property type="nucleotide sequence ID" value="NZ_VIWP01000001.1"/>
</dbReference>
<dbReference type="PROSITE" id="PS50928">
    <property type="entry name" value="ABC_TM1"/>
    <property type="match status" value="1"/>
</dbReference>
<keyword evidence="14" id="KW-1185">Reference proteome</keyword>
<evidence type="ECO:0000256" key="11">
    <source>
        <dbReference type="RuleBase" id="RU363032"/>
    </source>
</evidence>
<dbReference type="Pfam" id="PF00528">
    <property type="entry name" value="BPD_transp_1"/>
    <property type="match status" value="1"/>
</dbReference>